<name>A0ABM7PC13_9BACT</name>
<feature type="region of interest" description="Disordered" evidence="1">
    <location>
        <begin position="38"/>
        <end position="59"/>
    </location>
</feature>
<keyword evidence="3" id="KW-1185">Reference proteome</keyword>
<dbReference type="InterPro" id="IPR006522">
    <property type="entry name" value="Phage_virion_morphogenesis"/>
</dbReference>
<sequence>MAGTGIIITHDMAKLTQRLDRLTHLALDDLLDNMGSEVENQTRRRISDEKTAPDGSDWPEWSERYAATREEHHSLLQGEGDLLDSMTYDVEGDAVVVGSPLVYAAIQHFGGEAVGKALPPHPYLGLSDENEEDLMALIDDWCDMQLEAI</sequence>
<dbReference type="Pfam" id="PF05069">
    <property type="entry name" value="Phage_tail_S"/>
    <property type="match status" value="1"/>
</dbReference>
<evidence type="ECO:0000256" key="1">
    <source>
        <dbReference type="SAM" id="MobiDB-lite"/>
    </source>
</evidence>
<protein>
    <submittedName>
        <fullName evidence="2">Mu phage tail completion protein GpG</fullName>
    </submittedName>
</protein>
<gene>
    <name evidence="2" type="primary">gpG</name>
    <name evidence="2" type="ORF">DSLASN_02440</name>
</gene>
<reference evidence="2 3" key="1">
    <citation type="submission" date="2021-02" db="EMBL/GenBank/DDBJ databases">
        <title>Complete genome of Desulfoluna sp. strain ASN36.</title>
        <authorList>
            <person name="Takahashi A."/>
            <person name="Kojima H."/>
            <person name="Fukui M."/>
        </authorList>
    </citation>
    <scope>NUCLEOTIDE SEQUENCE [LARGE SCALE GENOMIC DNA]</scope>
    <source>
        <strain evidence="2 3">ASN36</strain>
    </source>
</reference>
<dbReference type="EMBL" id="AP024488">
    <property type="protein sequence ID" value="BCS94612.1"/>
    <property type="molecule type" value="Genomic_DNA"/>
</dbReference>
<accession>A0ABM7PC13</accession>
<dbReference type="NCBIfam" id="TIGR01635">
    <property type="entry name" value="tail_comp_S"/>
    <property type="match status" value="1"/>
</dbReference>
<proteinExistence type="predicted"/>
<organism evidence="2 3">
    <name type="scientific">Desulfoluna limicola</name>
    <dbReference type="NCBI Taxonomy" id="2810562"/>
    <lineage>
        <taxon>Bacteria</taxon>
        <taxon>Pseudomonadati</taxon>
        <taxon>Thermodesulfobacteriota</taxon>
        <taxon>Desulfobacteria</taxon>
        <taxon>Desulfobacterales</taxon>
        <taxon>Desulfolunaceae</taxon>
        <taxon>Desulfoluna</taxon>
    </lineage>
</organism>
<evidence type="ECO:0000313" key="2">
    <source>
        <dbReference type="EMBL" id="BCS94612.1"/>
    </source>
</evidence>
<feature type="compositionally biased region" description="Basic and acidic residues" evidence="1">
    <location>
        <begin position="40"/>
        <end position="52"/>
    </location>
</feature>
<dbReference type="RefSeq" id="WP_236890918.1">
    <property type="nucleotide sequence ID" value="NZ_AP024488.1"/>
</dbReference>
<dbReference type="Proteomes" id="UP001320148">
    <property type="component" value="Chromosome"/>
</dbReference>
<evidence type="ECO:0000313" key="3">
    <source>
        <dbReference type="Proteomes" id="UP001320148"/>
    </source>
</evidence>